<dbReference type="CDD" id="cd10448">
    <property type="entry name" value="GIY-YIG_unchar_3"/>
    <property type="match status" value="1"/>
</dbReference>
<dbReference type="PANTHER" id="PTHR34477">
    <property type="entry name" value="UPF0213 PROTEIN YHBQ"/>
    <property type="match status" value="1"/>
</dbReference>
<dbReference type="RefSeq" id="WP_018066384.1">
    <property type="nucleotide sequence ID" value="NZ_AQWH01000022.1"/>
</dbReference>
<dbReference type="InterPro" id="IPR000305">
    <property type="entry name" value="GIY-YIG_endonuc"/>
</dbReference>
<dbReference type="Pfam" id="PF01541">
    <property type="entry name" value="GIY-YIG"/>
    <property type="match status" value="1"/>
</dbReference>
<dbReference type="Gene3D" id="3.40.1440.10">
    <property type="entry name" value="GIY-YIG endonuclease"/>
    <property type="match status" value="1"/>
</dbReference>
<dbReference type="PROSITE" id="PS50164">
    <property type="entry name" value="GIY_YIG"/>
    <property type="match status" value="1"/>
</dbReference>
<evidence type="ECO:0000259" key="2">
    <source>
        <dbReference type="PROSITE" id="PS50164"/>
    </source>
</evidence>
<evidence type="ECO:0000313" key="3">
    <source>
        <dbReference type="EMBL" id="AQZ52745.1"/>
    </source>
</evidence>
<feature type="domain" description="GIY-YIG" evidence="2">
    <location>
        <begin position="1"/>
        <end position="77"/>
    </location>
</feature>
<evidence type="ECO:0000313" key="4">
    <source>
        <dbReference type="Proteomes" id="UP000191135"/>
    </source>
</evidence>
<sequence>MSGYVYMMSDKPRGVLYTGVTSDIHGRVWEHRNETHEGFTSKYRAKNLVWLELHPNIVLAIQREKSLKRYRREWKIRLVEELNPNWLDLFERIDEIENVYRPHPGMRKSGDYN</sequence>
<evidence type="ECO:0000256" key="1">
    <source>
        <dbReference type="ARBA" id="ARBA00007435"/>
    </source>
</evidence>
<dbReference type="SUPFAM" id="SSF82771">
    <property type="entry name" value="GIY-YIG endonuclease"/>
    <property type="match status" value="1"/>
</dbReference>
<dbReference type="Proteomes" id="UP000191135">
    <property type="component" value="Chromosome"/>
</dbReference>
<dbReference type="AlphaFoldDB" id="A0A1U9Z4V2"/>
<proteinExistence type="inferred from homology"/>
<organism evidence="3 4">
    <name type="scientific">Martelella mediterranea DSM 17316</name>
    <dbReference type="NCBI Taxonomy" id="1122214"/>
    <lineage>
        <taxon>Bacteria</taxon>
        <taxon>Pseudomonadati</taxon>
        <taxon>Pseudomonadota</taxon>
        <taxon>Alphaproteobacteria</taxon>
        <taxon>Hyphomicrobiales</taxon>
        <taxon>Aurantimonadaceae</taxon>
        <taxon>Martelella</taxon>
    </lineage>
</organism>
<gene>
    <name evidence="3" type="ORF">Mame_03440</name>
</gene>
<accession>A0A1U9Z4V2</accession>
<dbReference type="EMBL" id="CP020330">
    <property type="protein sequence ID" value="AQZ52745.1"/>
    <property type="molecule type" value="Genomic_DNA"/>
</dbReference>
<keyword evidence="4" id="KW-1185">Reference proteome</keyword>
<comment type="similarity">
    <text evidence="1">Belongs to the UPF0213 family.</text>
</comment>
<dbReference type="KEGG" id="mmed:Mame_03440"/>
<dbReference type="InterPro" id="IPR035901">
    <property type="entry name" value="GIY-YIG_endonuc_sf"/>
</dbReference>
<protein>
    <submittedName>
        <fullName evidence="3">GIY-YIG nuclease superfamily protein</fullName>
    </submittedName>
</protein>
<dbReference type="STRING" id="1122214.Mame_03440"/>
<dbReference type="OrthoDB" id="287318at2"/>
<dbReference type="InterPro" id="IPR050190">
    <property type="entry name" value="UPF0213_domain"/>
</dbReference>
<reference evidence="3 4" key="1">
    <citation type="submission" date="2017-03" db="EMBL/GenBank/DDBJ databases">
        <title>Foreign affairs: Plasmid Transfer between Roseobacters and Rhizobia.</title>
        <authorList>
            <person name="Bartling P."/>
            <person name="Bunk B."/>
            <person name="Overmann J."/>
            <person name="Brinkmann H."/>
            <person name="Petersen J."/>
        </authorList>
    </citation>
    <scope>NUCLEOTIDE SEQUENCE [LARGE SCALE GENOMIC DNA]</scope>
    <source>
        <strain evidence="3 4">MACL11</strain>
    </source>
</reference>
<dbReference type="PANTHER" id="PTHR34477:SF5">
    <property type="entry name" value="BSL5627 PROTEIN"/>
    <property type="match status" value="1"/>
</dbReference>
<name>A0A1U9Z4V2_9HYPH</name>